<reference evidence="3 4" key="1">
    <citation type="journal article" date="2023" name="G3 (Bethesda)">
        <title>A chromosome-length genome assembly and annotation of blackberry (Rubus argutus, cv. 'Hillquist').</title>
        <authorList>
            <person name="Bruna T."/>
            <person name="Aryal R."/>
            <person name="Dudchenko O."/>
            <person name="Sargent D.J."/>
            <person name="Mead D."/>
            <person name="Buti M."/>
            <person name="Cavallini A."/>
            <person name="Hytonen T."/>
            <person name="Andres J."/>
            <person name="Pham M."/>
            <person name="Weisz D."/>
            <person name="Mascagni F."/>
            <person name="Usai G."/>
            <person name="Natali L."/>
            <person name="Bassil N."/>
            <person name="Fernandez G.E."/>
            <person name="Lomsadze A."/>
            <person name="Armour M."/>
            <person name="Olukolu B."/>
            <person name="Poorten T."/>
            <person name="Britton C."/>
            <person name="Davik J."/>
            <person name="Ashrafi H."/>
            <person name="Aiden E.L."/>
            <person name="Borodovsky M."/>
            <person name="Worthington M."/>
        </authorList>
    </citation>
    <scope>NUCLEOTIDE SEQUENCE [LARGE SCALE GENOMIC DNA]</scope>
    <source>
        <strain evidence="3">PI 553951</strain>
    </source>
</reference>
<sequence length="458" mass="53056">METPPRTKRRSLVFGDQEHRRSIDENVGMILSRLPLKDAVVTSSVCKGWRSKWTAIDSLDFDPGETLRGYWDEADREVKHSKTRNYVDWVTHVLRQLGDDNDRALKLFRVFFFEIDKRFTSEIDEWVQFAMRRRVQVLILGFLSYTGDNSYTFPRQLIHDDGCCFKYLKTLELEGVDVTEDVLGELLCSCPNLERLLVRFTRSLVKVALIGPLLLKSLAMDCNGGLKAIEIRNAPHLASFSYSGFPIHVVVENVPLLSEVCLSYLSNTKDCIRLPFTQLSSCVSQLHTLMMDIHHMDFHVYYENHAIPELPNLKRFELVVYVDFCTQSLLLLTSFLKAFPHLCTLVLKLEFIDPFSCDPRTSFIERHRKNDVICPHHGLEVLEIVRYRHRLNADEHVRHVIETAIALKKIVINPVHWHFHHTGADKRIHDVKQEEIARNAALNILKKQVPSTIEFVVL</sequence>
<evidence type="ECO:0000313" key="4">
    <source>
        <dbReference type="Proteomes" id="UP001457282"/>
    </source>
</evidence>
<dbReference type="Proteomes" id="UP001457282">
    <property type="component" value="Unassembled WGS sequence"/>
</dbReference>
<protein>
    <recommendedName>
        <fullName evidence="5">F-box domain-containing protein</fullName>
    </recommendedName>
</protein>
<dbReference type="InterPro" id="IPR032675">
    <property type="entry name" value="LRR_dom_sf"/>
</dbReference>
<dbReference type="PANTHER" id="PTHR34145">
    <property type="entry name" value="OS02G0105600 PROTEIN"/>
    <property type="match status" value="1"/>
</dbReference>
<dbReference type="InterPro" id="IPR001810">
    <property type="entry name" value="F-box_dom"/>
</dbReference>
<dbReference type="InterPro" id="IPR036047">
    <property type="entry name" value="F-box-like_dom_sf"/>
</dbReference>
<dbReference type="PANTHER" id="PTHR34145:SF68">
    <property type="entry name" value="FBD DOMAIN-CONTAINING PROTEIN"/>
    <property type="match status" value="1"/>
</dbReference>
<dbReference type="InterPro" id="IPR053772">
    <property type="entry name" value="At1g61320/At1g61330-like"/>
</dbReference>
<dbReference type="SUPFAM" id="SSF81383">
    <property type="entry name" value="F-box domain"/>
    <property type="match status" value="1"/>
</dbReference>
<dbReference type="SUPFAM" id="SSF52047">
    <property type="entry name" value="RNI-like"/>
    <property type="match status" value="1"/>
</dbReference>
<name>A0AAW1VL53_RUBAR</name>
<dbReference type="InterPro" id="IPR055357">
    <property type="entry name" value="LRR_At1g61320_AtMIF1"/>
</dbReference>
<dbReference type="EMBL" id="JBEDUW010000166">
    <property type="protein sequence ID" value="KAK9905256.1"/>
    <property type="molecule type" value="Genomic_DNA"/>
</dbReference>
<feature type="domain" description="At1g61320/AtMIF1 LRR" evidence="2">
    <location>
        <begin position="164"/>
        <end position="458"/>
    </location>
</feature>
<accession>A0AAW1VL53</accession>
<dbReference type="Pfam" id="PF00646">
    <property type="entry name" value="F-box"/>
    <property type="match status" value="1"/>
</dbReference>
<evidence type="ECO:0000259" key="1">
    <source>
        <dbReference type="Pfam" id="PF00646"/>
    </source>
</evidence>
<evidence type="ECO:0000259" key="2">
    <source>
        <dbReference type="Pfam" id="PF23622"/>
    </source>
</evidence>
<feature type="domain" description="F-box" evidence="1">
    <location>
        <begin position="25"/>
        <end position="54"/>
    </location>
</feature>
<proteinExistence type="predicted"/>
<dbReference type="Pfam" id="PF23622">
    <property type="entry name" value="LRR_At1g61320_AtMIF1"/>
    <property type="match status" value="1"/>
</dbReference>
<keyword evidence="4" id="KW-1185">Reference proteome</keyword>
<comment type="caution">
    <text evidence="3">The sequence shown here is derived from an EMBL/GenBank/DDBJ whole genome shotgun (WGS) entry which is preliminary data.</text>
</comment>
<dbReference type="Gene3D" id="3.80.10.10">
    <property type="entry name" value="Ribonuclease Inhibitor"/>
    <property type="match status" value="1"/>
</dbReference>
<organism evidence="3 4">
    <name type="scientific">Rubus argutus</name>
    <name type="common">Southern blackberry</name>
    <dbReference type="NCBI Taxonomy" id="59490"/>
    <lineage>
        <taxon>Eukaryota</taxon>
        <taxon>Viridiplantae</taxon>
        <taxon>Streptophyta</taxon>
        <taxon>Embryophyta</taxon>
        <taxon>Tracheophyta</taxon>
        <taxon>Spermatophyta</taxon>
        <taxon>Magnoliopsida</taxon>
        <taxon>eudicotyledons</taxon>
        <taxon>Gunneridae</taxon>
        <taxon>Pentapetalae</taxon>
        <taxon>rosids</taxon>
        <taxon>fabids</taxon>
        <taxon>Rosales</taxon>
        <taxon>Rosaceae</taxon>
        <taxon>Rosoideae</taxon>
        <taxon>Rosoideae incertae sedis</taxon>
        <taxon>Rubus</taxon>
    </lineage>
</organism>
<dbReference type="AlphaFoldDB" id="A0AAW1VL53"/>
<evidence type="ECO:0000313" key="3">
    <source>
        <dbReference type="EMBL" id="KAK9905256.1"/>
    </source>
</evidence>
<evidence type="ECO:0008006" key="5">
    <source>
        <dbReference type="Google" id="ProtNLM"/>
    </source>
</evidence>
<gene>
    <name evidence="3" type="ORF">M0R45_000368</name>
</gene>